<evidence type="ECO:0000256" key="5">
    <source>
        <dbReference type="ARBA" id="ARBA00023002"/>
    </source>
</evidence>
<dbReference type="InterPro" id="IPR016101">
    <property type="entry name" value="CO_DH_a-bundle"/>
</dbReference>
<feature type="binding site" evidence="10">
    <location>
        <position position="283"/>
    </location>
    <ligand>
        <name>[Ni-4Fe-4S] cluster</name>
        <dbReference type="ChEBI" id="CHEBI:47739"/>
    </ligand>
</feature>
<dbReference type="RefSeq" id="WP_052216422.1">
    <property type="nucleotide sequence ID" value="NZ_LGTE01000001.1"/>
</dbReference>
<evidence type="ECO:0000313" key="13">
    <source>
        <dbReference type="Proteomes" id="UP000037175"/>
    </source>
</evidence>
<evidence type="ECO:0000256" key="9">
    <source>
        <dbReference type="PIRNR" id="PIRNR005023"/>
    </source>
</evidence>
<keyword evidence="2 9" id="KW-0004">4Fe-4S</keyword>
<keyword evidence="7 9" id="KW-0411">Iron-sulfur</keyword>
<evidence type="ECO:0000256" key="7">
    <source>
        <dbReference type="ARBA" id="ARBA00023014"/>
    </source>
</evidence>
<gene>
    <name evidence="12" type="ORF">Tfer_0113</name>
</gene>
<dbReference type="PANTHER" id="PTHR30109">
    <property type="entry name" value="HYDROXYLAMINE REDUCTASE"/>
    <property type="match status" value="1"/>
</dbReference>
<feature type="binding site" evidence="10">
    <location>
        <position position="355"/>
    </location>
    <ligand>
        <name>[Ni-4Fe-4S] cluster</name>
        <dbReference type="ChEBI" id="CHEBI:47739"/>
    </ligand>
</feature>
<dbReference type="GO" id="GO:0016151">
    <property type="term" value="F:nickel cation binding"/>
    <property type="evidence" value="ECO:0007669"/>
    <property type="project" value="InterPro"/>
</dbReference>
<dbReference type="GO" id="GO:0042542">
    <property type="term" value="P:response to hydrogen peroxide"/>
    <property type="evidence" value="ECO:0007669"/>
    <property type="project" value="TreeGrafter"/>
</dbReference>
<dbReference type="GO" id="GO:0051539">
    <property type="term" value="F:4 iron, 4 sulfur cluster binding"/>
    <property type="evidence" value="ECO:0007669"/>
    <property type="project" value="UniProtKB-UniRule"/>
</dbReference>
<dbReference type="GO" id="GO:0004601">
    <property type="term" value="F:peroxidase activity"/>
    <property type="evidence" value="ECO:0007669"/>
    <property type="project" value="TreeGrafter"/>
</dbReference>
<feature type="binding site" evidence="10">
    <location>
        <position position="76"/>
    </location>
    <ligand>
        <name>[4Fe-4S] cluster</name>
        <dbReference type="ChEBI" id="CHEBI:49883"/>
        <label>2</label>
    </ligand>
</feature>
<dbReference type="Pfam" id="PF03063">
    <property type="entry name" value="Prismane"/>
    <property type="match status" value="1"/>
</dbReference>
<dbReference type="InterPro" id="IPR011254">
    <property type="entry name" value="Prismane-like_sf"/>
</dbReference>
<keyword evidence="4 9" id="KW-0479">Metal-binding</keyword>
<evidence type="ECO:0000256" key="8">
    <source>
        <dbReference type="ARBA" id="ARBA00048733"/>
    </source>
</evidence>
<name>A0A0L6W7G0_9FIRM</name>
<feature type="binding site" evidence="10">
    <location>
        <position position="71"/>
    </location>
    <ligand>
        <name>[4Fe-4S] cluster</name>
        <dbReference type="ChEBI" id="CHEBI:49883"/>
        <label>2</label>
    </ligand>
</feature>
<keyword evidence="6 9" id="KW-0408">Iron</keyword>
<dbReference type="Gene3D" id="1.20.1270.30">
    <property type="match status" value="1"/>
</dbReference>
<reference evidence="13" key="1">
    <citation type="submission" date="2015-07" db="EMBL/GenBank/DDBJ databases">
        <title>Complete Genome of Thermincola ferriacetica strain Z-0001T.</title>
        <authorList>
            <person name="Lusk B."/>
            <person name="Badalamenti J.P."/>
            <person name="Parameswaran P."/>
            <person name="Bond D.R."/>
            <person name="Torres C.I."/>
        </authorList>
    </citation>
    <scope>NUCLEOTIDE SEQUENCE [LARGE SCALE GENOMIC DNA]</scope>
    <source>
        <strain evidence="13">Z-0001</strain>
    </source>
</reference>
<dbReference type="PANTHER" id="PTHR30109:SF4">
    <property type="entry name" value="CARBON MONOXIDE DEHYDROGENASE"/>
    <property type="match status" value="1"/>
</dbReference>
<dbReference type="GO" id="GO:0050418">
    <property type="term" value="F:hydroxylamine reductase activity"/>
    <property type="evidence" value="ECO:0007669"/>
    <property type="project" value="TreeGrafter"/>
</dbReference>
<dbReference type="Gene3D" id="3.40.50.2030">
    <property type="match status" value="2"/>
</dbReference>
<dbReference type="GO" id="GO:0006091">
    <property type="term" value="P:generation of precursor metabolites and energy"/>
    <property type="evidence" value="ECO:0007669"/>
    <property type="project" value="InterPro"/>
</dbReference>
<comment type="caution">
    <text evidence="12">The sequence shown here is derived from an EMBL/GenBank/DDBJ whole genome shotgun (WGS) entry which is preliminary data.</text>
</comment>
<dbReference type="SUPFAM" id="SSF56821">
    <property type="entry name" value="Prismane protein-like"/>
    <property type="match status" value="1"/>
</dbReference>
<feature type="binding site" evidence="10">
    <location>
        <position position="90"/>
    </location>
    <ligand>
        <name>[4Fe-4S] cluster</name>
        <dbReference type="ChEBI" id="CHEBI:49883"/>
        <label>2</label>
    </ligand>
</feature>
<evidence type="ECO:0000256" key="11">
    <source>
        <dbReference type="SAM" id="MobiDB-lite"/>
    </source>
</evidence>
<feature type="binding site" evidence="10">
    <location>
        <position position="498"/>
    </location>
    <ligand>
        <name>[Ni-4Fe-4S] cluster</name>
        <dbReference type="ChEBI" id="CHEBI:47739"/>
    </ligand>
</feature>
<keyword evidence="3 10" id="KW-0533">Nickel</keyword>
<evidence type="ECO:0000256" key="6">
    <source>
        <dbReference type="ARBA" id="ARBA00023004"/>
    </source>
</evidence>
<evidence type="ECO:0000313" key="12">
    <source>
        <dbReference type="EMBL" id="KNZ71039.1"/>
    </source>
</evidence>
<dbReference type="EC" id="1.2.7.4" evidence="9"/>
<dbReference type="InterPro" id="IPR010047">
    <property type="entry name" value="CODH"/>
</dbReference>
<dbReference type="AlphaFoldDB" id="A0A0L6W7G0"/>
<feature type="binding site" evidence="10">
    <location>
        <position position="468"/>
    </location>
    <ligand>
        <name>[Ni-4Fe-4S] cluster</name>
        <dbReference type="ChEBI" id="CHEBI:47739"/>
    </ligand>
</feature>
<keyword evidence="5 9" id="KW-0560">Oxidoreductase</keyword>
<evidence type="ECO:0000256" key="2">
    <source>
        <dbReference type="ARBA" id="ARBA00022485"/>
    </source>
</evidence>
<evidence type="ECO:0000256" key="3">
    <source>
        <dbReference type="ARBA" id="ARBA00022596"/>
    </source>
</evidence>
<feature type="binding site" evidence="10">
    <location>
        <position position="548"/>
    </location>
    <ligand>
        <name>[Ni-4Fe-4S] cluster</name>
        <dbReference type="ChEBI" id="CHEBI:47739"/>
    </ligand>
</feature>
<dbReference type="PIRSF" id="PIRSF005023">
    <property type="entry name" value="CODH"/>
    <property type="match status" value="1"/>
</dbReference>
<proteinExistence type="predicted"/>
<accession>A0A0L6W7G0</accession>
<organism evidence="12 13">
    <name type="scientific">Thermincola ferriacetica</name>
    <dbReference type="NCBI Taxonomy" id="281456"/>
    <lineage>
        <taxon>Bacteria</taxon>
        <taxon>Bacillati</taxon>
        <taxon>Bacillota</taxon>
        <taxon>Clostridia</taxon>
        <taxon>Eubacteriales</taxon>
        <taxon>Thermincolaceae</taxon>
        <taxon>Thermincola</taxon>
    </lineage>
</organism>
<evidence type="ECO:0000256" key="10">
    <source>
        <dbReference type="PIRSR" id="PIRSR005023-1"/>
    </source>
</evidence>
<keyword evidence="13" id="KW-1185">Reference proteome</keyword>
<dbReference type="NCBIfam" id="TIGR01702">
    <property type="entry name" value="CO_DH_cata"/>
    <property type="match status" value="1"/>
</dbReference>
<feature type="binding site" evidence="10">
    <location>
        <position position="317"/>
    </location>
    <ligand>
        <name>[Ni-4Fe-4S] cluster</name>
        <dbReference type="ChEBI" id="CHEBI:47739"/>
    </ligand>
</feature>
<evidence type="ECO:0000256" key="4">
    <source>
        <dbReference type="ARBA" id="ARBA00022723"/>
    </source>
</evidence>
<evidence type="ECO:0000256" key="1">
    <source>
        <dbReference type="ARBA" id="ARBA00001966"/>
    </source>
</evidence>
<dbReference type="InterPro" id="IPR016099">
    <property type="entry name" value="Prismane-like_a/b-sand"/>
</dbReference>
<dbReference type="InterPro" id="IPR004137">
    <property type="entry name" value="HCP/CODH"/>
</dbReference>
<feature type="binding site" evidence="10">
    <location>
        <position position="67"/>
    </location>
    <ligand>
        <name>[4Fe-4S] cluster</name>
        <dbReference type="ChEBI" id="CHEBI:49883"/>
        <label>1</label>
        <note>ligand shared between dimeric partners</note>
    </ligand>
</feature>
<feature type="binding site" evidence="10">
    <location>
        <position position="68"/>
    </location>
    <ligand>
        <name>[4Fe-4S] cluster</name>
        <dbReference type="ChEBI" id="CHEBI:49883"/>
        <label>2</label>
    </ligand>
</feature>
<sequence>MPRFRDSKHTHFPSDAPRVFEPKNVKRSKDPAVLEMIEKTQEKGIITAFDRAVAQQPQCQFGYKGTCCRFCMMGPCRVTADTGPKSKGICGADAWTIAARSTGTMLLTGTGAHCEHARHIAETVLEVTEGKAADYKITDTKKLHKVAKRQGIETEGKSDTEIAKELAEQALDDFRLLTGEGGCKFFLNTVTKGRVEKAEACGIVPNGIQSAMADLLAQAHVGQDNDPVNITFSALRSALADYTGMHIGTDFSDILFGTPAPVLSEANLGVIDKDKVNIILHGHNPLLSEMIVAAARELEGEAKEAGAAGIQLAGICCTGNEVLMRQGVPIATGFSSQEMAIATGAVDAMVVDVQCIMPGLTTIAKCFHTQIITTQSIAKLPGTAHVPFNVETAMEDAKEIVRMAIANFKNRDQSQVHIPNVKYKAAAGFSLEAIYDLFATINPERPVKVLTDAILSGQLKGVALFAGCNNLKGVQDENHTGIILELLKNDVFVISTGCAAQSAARFGIMDPDKRDEFVGEGLKAFLSQFDNKAGLKGKVPAVLHMGSCVDNTRASDLLMDMANELGVDTPKVPFVASAPEAMSGKAVAIGCWAVTLGLPTHVGVLPPVEGSDLFFSICTQIASDVYGGYFIFEVDHKVAAEKLLSALEYRTWKLGVHKATAEKFETSLCQNY</sequence>
<comment type="catalytic activity">
    <reaction evidence="8 9">
        <text>CO + 2 oxidized [2Fe-2S]-[ferredoxin] + H2O = 2 reduced [2Fe-2S]-[ferredoxin] + CO2 + 2 H(+)</text>
        <dbReference type="Rhea" id="RHEA:21040"/>
        <dbReference type="Rhea" id="RHEA-COMP:10000"/>
        <dbReference type="Rhea" id="RHEA-COMP:10001"/>
        <dbReference type="ChEBI" id="CHEBI:15377"/>
        <dbReference type="ChEBI" id="CHEBI:15378"/>
        <dbReference type="ChEBI" id="CHEBI:16526"/>
        <dbReference type="ChEBI" id="CHEBI:17245"/>
        <dbReference type="ChEBI" id="CHEBI:33737"/>
        <dbReference type="ChEBI" id="CHEBI:33738"/>
        <dbReference type="EC" id="1.2.7.4"/>
    </reaction>
</comment>
<feature type="binding site" evidence="10">
    <location>
        <position position="59"/>
    </location>
    <ligand>
        <name>[4Fe-4S] cluster</name>
        <dbReference type="ChEBI" id="CHEBI:49883"/>
        <label>1</label>
        <note>ligand shared between dimeric partners</note>
    </ligand>
</feature>
<dbReference type="EMBL" id="LGTE01000001">
    <property type="protein sequence ID" value="KNZ71039.1"/>
    <property type="molecule type" value="Genomic_DNA"/>
</dbReference>
<dbReference type="GO" id="GO:0043885">
    <property type="term" value="F:anaerobic carbon-monoxide dehydrogenase activity"/>
    <property type="evidence" value="ECO:0007669"/>
    <property type="project" value="UniProtKB-UniRule"/>
</dbReference>
<protein>
    <recommendedName>
        <fullName evidence="9">Carbon monoxide dehydrogenase</fullName>
        <ecNumber evidence="9">1.2.7.4</ecNumber>
    </recommendedName>
</protein>
<comment type="cofactor">
    <cofactor evidence="1">
        <name>[4Fe-4S] cluster</name>
        <dbReference type="ChEBI" id="CHEBI:49883"/>
    </cofactor>
</comment>
<dbReference type="Proteomes" id="UP000037175">
    <property type="component" value="Unassembled WGS sequence"/>
</dbReference>
<feature type="region of interest" description="Disordered" evidence="11">
    <location>
        <begin position="1"/>
        <end position="21"/>
    </location>
</feature>
<dbReference type="PATRIC" id="fig|281456.6.peg.113"/>